<dbReference type="CDD" id="cd00067">
    <property type="entry name" value="GAL4"/>
    <property type="match status" value="1"/>
</dbReference>
<dbReference type="PANTHER" id="PTHR47657">
    <property type="entry name" value="STEROL REGULATORY ELEMENT-BINDING PROTEIN ECM22"/>
    <property type="match status" value="1"/>
</dbReference>
<proteinExistence type="predicted"/>
<reference evidence="3 4" key="1">
    <citation type="submission" date="2019-07" db="EMBL/GenBank/DDBJ databases">
        <title>The First High-Quality Draft Genome Sequence of the Causal Agent of the Current Panama Disease Epidemic.</title>
        <authorList>
            <person name="Warmington R.J."/>
            <person name="Kay W."/>
            <person name="Jeffries A."/>
            <person name="Bebber D."/>
            <person name="Moore K."/>
            <person name="Studholme D.J."/>
        </authorList>
    </citation>
    <scope>NUCLEOTIDE SEQUENCE [LARGE SCALE GENOMIC DNA]</scope>
    <source>
        <strain evidence="3 4">TR4</strain>
    </source>
</reference>
<sequence>MPPRRSHKKSRAGCRRCKNRKIKVGLIDPLLMPQRIAPYCTLVCDEVHPRCGNCAKHGVPCDFSNPDVLEELAISTNTSTESVGAPTPSPAPTVNFNSAPRTPLPRPRAPSSPARAPRPNPSPPTSVYSQPSISSSTNTIDHGERMLELRLMHHYTNVTSKTLLTNSPAAEDIWQRAVPQMAFSGNGKTYLADAILSVAALHLRSMSPNDKALVRASHAYSASSLSAFGASLGSGITPDNAEALFLTATLIAFQASASRIFVKDDGDSAPGDATSRYVPPLSWFHAFQGVKTVVANSWQWIHHSDIVKVVIDSQPGFQLNLNPRSPDSFFGHMLEGLNDELMNEDPRLLSTTTQAYSHAVSVLNWAHKNYHAAAALTFPATVSKRYVDLVDARRPRALAILACFFALLKRMDNVWWLQDVARREVMGLVSLFEPGSKWWRHLEWPIRIALLDGSSIPQDIWGTELEEQAPEQQTVGSMTQHIEIFAEMLHQHAQPPIPIADEDLIVPDSPD</sequence>
<dbReference type="Pfam" id="PF11951">
    <property type="entry name" value="Fungal_trans_2"/>
    <property type="match status" value="1"/>
</dbReference>
<accession>A0A5C6T2S4</accession>
<dbReference type="InterPro" id="IPR052400">
    <property type="entry name" value="Zn2-C6_fungal_TF"/>
</dbReference>
<dbReference type="GO" id="GO:0008270">
    <property type="term" value="F:zinc ion binding"/>
    <property type="evidence" value="ECO:0007669"/>
    <property type="project" value="InterPro"/>
</dbReference>
<evidence type="ECO:0000256" key="2">
    <source>
        <dbReference type="SAM" id="MobiDB-lite"/>
    </source>
</evidence>
<keyword evidence="1" id="KW-0539">Nucleus</keyword>
<dbReference type="EMBL" id="VMNF01000007">
    <property type="protein sequence ID" value="TXC04618.1"/>
    <property type="molecule type" value="Genomic_DNA"/>
</dbReference>
<dbReference type="Proteomes" id="UP000321331">
    <property type="component" value="Unassembled WGS sequence"/>
</dbReference>
<feature type="compositionally biased region" description="Polar residues" evidence="2">
    <location>
        <begin position="127"/>
        <end position="139"/>
    </location>
</feature>
<dbReference type="GO" id="GO:0000981">
    <property type="term" value="F:DNA-binding transcription factor activity, RNA polymerase II-specific"/>
    <property type="evidence" value="ECO:0007669"/>
    <property type="project" value="InterPro"/>
</dbReference>
<organism evidence="3 4">
    <name type="scientific">Fusarium oxysporum f. sp. cubense</name>
    <dbReference type="NCBI Taxonomy" id="61366"/>
    <lineage>
        <taxon>Eukaryota</taxon>
        <taxon>Fungi</taxon>
        <taxon>Dikarya</taxon>
        <taxon>Ascomycota</taxon>
        <taxon>Pezizomycotina</taxon>
        <taxon>Sordariomycetes</taxon>
        <taxon>Hypocreomycetidae</taxon>
        <taxon>Hypocreales</taxon>
        <taxon>Nectriaceae</taxon>
        <taxon>Fusarium</taxon>
        <taxon>Fusarium oxysporum species complex</taxon>
    </lineage>
</organism>
<name>A0A5C6T2S4_FUSOC</name>
<dbReference type="InterPro" id="IPR021858">
    <property type="entry name" value="Fun_TF"/>
</dbReference>
<dbReference type="InterPro" id="IPR001138">
    <property type="entry name" value="Zn2Cys6_DnaBD"/>
</dbReference>
<feature type="region of interest" description="Disordered" evidence="2">
    <location>
        <begin position="78"/>
        <end position="139"/>
    </location>
</feature>
<evidence type="ECO:0000313" key="3">
    <source>
        <dbReference type="EMBL" id="TXC04618.1"/>
    </source>
</evidence>
<feature type="compositionally biased region" description="Pro residues" evidence="2">
    <location>
        <begin position="102"/>
        <end position="124"/>
    </location>
</feature>
<dbReference type="PANTHER" id="PTHR47657:SF14">
    <property type="entry name" value="ZN(2)-C6 FUNGAL-TYPE DOMAIN-CONTAINING PROTEIN"/>
    <property type="match status" value="1"/>
</dbReference>
<evidence type="ECO:0008006" key="5">
    <source>
        <dbReference type="Google" id="ProtNLM"/>
    </source>
</evidence>
<dbReference type="AlphaFoldDB" id="A0A5C6T2S4"/>
<evidence type="ECO:0000256" key="1">
    <source>
        <dbReference type="ARBA" id="ARBA00023242"/>
    </source>
</evidence>
<gene>
    <name evidence="3" type="ORF">FocTR4_00001462</name>
</gene>
<comment type="caution">
    <text evidence="3">The sequence shown here is derived from an EMBL/GenBank/DDBJ whole genome shotgun (WGS) entry which is preliminary data.</text>
</comment>
<evidence type="ECO:0000313" key="4">
    <source>
        <dbReference type="Proteomes" id="UP000321331"/>
    </source>
</evidence>
<dbReference type="InterPro" id="IPR036864">
    <property type="entry name" value="Zn2-C6_fun-type_DNA-bd_sf"/>
</dbReference>
<protein>
    <recommendedName>
        <fullName evidence="5">Zn(2)-C6 fungal-type domain-containing protein</fullName>
    </recommendedName>
</protein>
<dbReference type="Gene3D" id="4.10.240.10">
    <property type="entry name" value="Zn(2)-C6 fungal-type DNA-binding domain"/>
    <property type="match status" value="1"/>
</dbReference>